<protein>
    <submittedName>
        <fullName evidence="2">Uncharacterized protein</fullName>
    </submittedName>
</protein>
<reference evidence="2 3" key="1">
    <citation type="submission" date="2024-08" db="EMBL/GenBank/DDBJ databases">
        <authorList>
            <person name="Cucini C."/>
            <person name="Frati F."/>
        </authorList>
    </citation>
    <scope>NUCLEOTIDE SEQUENCE [LARGE SCALE GENOMIC DNA]</scope>
</reference>
<comment type="caution">
    <text evidence="2">The sequence shown here is derived from an EMBL/GenBank/DDBJ whole genome shotgun (WGS) entry which is preliminary data.</text>
</comment>
<proteinExistence type="predicted"/>
<name>A0ABP1PNJ8_9HEXA</name>
<keyword evidence="3" id="KW-1185">Reference proteome</keyword>
<dbReference type="Proteomes" id="UP001642540">
    <property type="component" value="Unassembled WGS sequence"/>
</dbReference>
<feature type="chain" id="PRO_5045942296" evidence="1">
    <location>
        <begin position="21"/>
        <end position="117"/>
    </location>
</feature>
<accession>A0ABP1PNJ8</accession>
<evidence type="ECO:0000313" key="2">
    <source>
        <dbReference type="EMBL" id="CAL8068142.1"/>
    </source>
</evidence>
<feature type="signal peptide" evidence="1">
    <location>
        <begin position="1"/>
        <end position="20"/>
    </location>
</feature>
<keyword evidence="1" id="KW-0732">Signal</keyword>
<evidence type="ECO:0000313" key="3">
    <source>
        <dbReference type="Proteomes" id="UP001642540"/>
    </source>
</evidence>
<evidence type="ECO:0000256" key="1">
    <source>
        <dbReference type="SAM" id="SignalP"/>
    </source>
</evidence>
<dbReference type="EMBL" id="CAXLJM020000001">
    <property type="protein sequence ID" value="CAL8068142.1"/>
    <property type="molecule type" value="Genomic_DNA"/>
</dbReference>
<organism evidence="2 3">
    <name type="scientific">Orchesella dallaii</name>
    <dbReference type="NCBI Taxonomy" id="48710"/>
    <lineage>
        <taxon>Eukaryota</taxon>
        <taxon>Metazoa</taxon>
        <taxon>Ecdysozoa</taxon>
        <taxon>Arthropoda</taxon>
        <taxon>Hexapoda</taxon>
        <taxon>Collembola</taxon>
        <taxon>Entomobryomorpha</taxon>
        <taxon>Entomobryoidea</taxon>
        <taxon>Orchesellidae</taxon>
        <taxon>Orchesellinae</taxon>
        <taxon>Orchesella</taxon>
    </lineage>
</organism>
<gene>
    <name evidence="2" type="ORF">ODALV1_LOCUS131</name>
</gene>
<sequence length="117" mass="12803">MVTLKLVTVLFVITVLRCEAAPQQGGRPPYCNQFSMIPSCTTTATTTNELGTTWNATTTSEPEPETPPTVPGFWNVTPVPPASATMLLLYKANKFVTFRVYLNKSRGDVSYSGLQKI</sequence>